<dbReference type="GO" id="GO:0005576">
    <property type="term" value="C:extracellular region"/>
    <property type="evidence" value="ECO:0007669"/>
    <property type="project" value="UniProtKB-SubCell"/>
</dbReference>
<dbReference type="AlphaFoldDB" id="A0A382XE20"/>
<dbReference type="PANTHER" id="PTHR38050:SF2">
    <property type="entry name" value="FERULOYL ESTERASE C-RELATED"/>
    <property type="match status" value="1"/>
</dbReference>
<organism evidence="8">
    <name type="scientific">marine metagenome</name>
    <dbReference type="NCBI Taxonomy" id="408172"/>
    <lineage>
        <taxon>unclassified sequences</taxon>
        <taxon>metagenomes</taxon>
        <taxon>ecological metagenomes</taxon>
    </lineage>
</organism>
<evidence type="ECO:0008006" key="9">
    <source>
        <dbReference type="Google" id="ProtNLM"/>
    </source>
</evidence>
<reference evidence="8" key="1">
    <citation type="submission" date="2018-05" db="EMBL/GenBank/DDBJ databases">
        <authorList>
            <person name="Lanie J.A."/>
            <person name="Ng W.-L."/>
            <person name="Kazmierczak K.M."/>
            <person name="Andrzejewski T.M."/>
            <person name="Davidsen T.M."/>
            <person name="Wayne K.J."/>
            <person name="Tettelin H."/>
            <person name="Glass J.I."/>
            <person name="Rusch D."/>
            <person name="Podicherti R."/>
            <person name="Tsui H.-C.T."/>
            <person name="Winkler M.E."/>
        </authorList>
    </citation>
    <scope>NUCLEOTIDE SEQUENCE</scope>
</reference>
<evidence type="ECO:0000256" key="3">
    <source>
        <dbReference type="ARBA" id="ARBA00022651"/>
    </source>
</evidence>
<dbReference type="Pfam" id="PF10503">
    <property type="entry name" value="Esterase_PHB"/>
    <property type="match status" value="1"/>
</dbReference>
<dbReference type="PANTHER" id="PTHR38050">
    <property type="match status" value="1"/>
</dbReference>
<keyword evidence="2" id="KW-0964">Secreted</keyword>
<evidence type="ECO:0000256" key="1">
    <source>
        <dbReference type="ARBA" id="ARBA00004613"/>
    </source>
</evidence>
<dbReference type="GO" id="GO:0030600">
    <property type="term" value="F:feruloyl esterase activity"/>
    <property type="evidence" value="ECO:0007669"/>
    <property type="project" value="InterPro"/>
</dbReference>
<name>A0A382XE20_9ZZZZ</name>
<gene>
    <name evidence="8" type="ORF">METZ01_LOCUS421699</name>
</gene>
<keyword evidence="3" id="KW-0858">Xylan degradation</keyword>
<dbReference type="Gene3D" id="3.40.50.1820">
    <property type="entry name" value="alpha/beta hydrolase"/>
    <property type="match status" value="1"/>
</dbReference>
<keyword evidence="7" id="KW-0624">Polysaccharide degradation</keyword>
<dbReference type="InterPro" id="IPR029058">
    <property type="entry name" value="AB_hydrolase_fold"/>
</dbReference>
<dbReference type="InterPro" id="IPR010126">
    <property type="entry name" value="Esterase_phb"/>
</dbReference>
<comment type="subcellular location">
    <subcellularLocation>
        <location evidence="1">Secreted</location>
    </subcellularLocation>
</comment>
<feature type="non-terminal residue" evidence="8">
    <location>
        <position position="271"/>
    </location>
</feature>
<protein>
    <recommendedName>
        <fullName evidence="9">Phospholipase/carboxylesterase/thioesterase domain-containing protein</fullName>
    </recommendedName>
</protein>
<keyword evidence="6" id="KW-0119">Carbohydrate metabolism</keyword>
<sequence length="271" mass="30554">DYYIYIPDSITIDAPLLFILHGYGSDANAIMNSSQFNLIADGHGFMVCYPQGTEDNWNNRQWFSGWYSNDPVDDVGFLMALAQHIQTEFNLGTEKTFCTGMSNGADMSYRLACEASSVFKAVASVAGCMFEWAINSCSPDNPIPVFEIHGTNDNITLWEGDAYYYYGAYVGVETTFEFWSQLNVTTESIIDTLPNLDTQDGSYVISHKNINGINNNEVWLYEVVNGGHHWPGAYGNMDISASDEIWYFFNNIISQNLEISEKNMDQFLNSF</sequence>
<accession>A0A382XE20</accession>
<dbReference type="GO" id="GO:0045493">
    <property type="term" value="P:xylan catabolic process"/>
    <property type="evidence" value="ECO:0007669"/>
    <property type="project" value="UniProtKB-KW"/>
</dbReference>
<evidence type="ECO:0000256" key="6">
    <source>
        <dbReference type="ARBA" id="ARBA00023277"/>
    </source>
</evidence>
<keyword evidence="4" id="KW-0732">Signal</keyword>
<evidence type="ECO:0000256" key="7">
    <source>
        <dbReference type="ARBA" id="ARBA00023326"/>
    </source>
</evidence>
<keyword evidence="5" id="KW-0378">Hydrolase</keyword>
<dbReference type="InterPro" id="IPR043595">
    <property type="entry name" value="FaeB/C/D"/>
</dbReference>
<evidence type="ECO:0000256" key="5">
    <source>
        <dbReference type="ARBA" id="ARBA00022801"/>
    </source>
</evidence>
<evidence type="ECO:0000256" key="4">
    <source>
        <dbReference type="ARBA" id="ARBA00022729"/>
    </source>
</evidence>
<proteinExistence type="predicted"/>
<dbReference type="EMBL" id="UINC01166730">
    <property type="protein sequence ID" value="SVD68845.1"/>
    <property type="molecule type" value="Genomic_DNA"/>
</dbReference>
<feature type="non-terminal residue" evidence="8">
    <location>
        <position position="1"/>
    </location>
</feature>
<evidence type="ECO:0000313" key="8">
    <source>
        <dbReference type="EMBL" id="SVD68845.1"/>
    </source>
</evidence>
<evidence type="ECO:0000256" key="2">
    <source>
        <dbReference type="ARBA" id="ARBA00022525"/>
    </source>
</evidence>
<dbReference type="SUPFAM" id="SSF53474">
    <property type="entry name" value="alpha/beta-Hydrolases"/>
    <property type="match status" value="1"/>
</dbReference>